<dbReference type="Gene3D" id="3.40.50.1360">
    <property type="match status" value="1"/>
</dbReference>
<keyword evidence="4" id="KW-0238">DNA-binding</keyword>
<dbReference type="PANTHER" id="PTHR30363">
    <property type="entry name" value="HTH-TYPE TRANSCRIPTIONAL REGULATOR SRLR-RELATED"/>
    <property type="match status" value="1"/>
</dbReference>
<evidence type="ECO:0000313" key="4">
    <source>
        <dbReference type="EMBL" id="MDT2737308.1"/>
    </source>
</evidence>
<proteinExistence type="predicted"/>
<reference evidence="4" key="1">
    <citation type="submission" date="2023-03" db="EMBL/GenBank/DDBJ databases">
        <authorList>
            <person name="Shen W."/>
            <person name="Cai J."/>
        </authorList>
    </citation>
    <scope>NUCLEOTIDE SEQUENCE</scope>
    <source>
        <strain evidence="4">P69-2</strain>
    </source>
</reference>
<dbReference type="Gene3D" id="1.10.10.10">
    <property type="entry name" value="Winged helix-like DNA-binding domain superfamily/Winged helix DNA-binding domain"/>
    <property type="match status" value="1"/>
</dbReference>
<evidence type="ECO:0000313" key="5">
    <source>
        <dbReference type="Proteomes" id="UP001180842"/>
    </source>
</evidence>
<protein>
    <submittedName>
        <fullName evidence="4">DeoR/GlpR family DNA-binding transcription regulator</fullName>
    </submittedName>
</protein>
<dbReference type="EMBL" id="JARQAI010000012">
    <property type="protein sequence ID" value="MDT2737308.1"/>
    <property type="molecule type" value="Genomic_DNA"/>
</dbReference>
<dbReference type="InterPro" id="IPR001034">
    <property type="entry name" value="DeoR_HTH"/>
</dbReference>
<sequence>MTIRAISLKIAINNTFQDYYLQDCEAKQVLTGERRIKLLETIENKQFISVSQLSEIFKVHETTIRRDLDELESQGLVVRIHGGVVPASIKQDEPVFEDRATEKITEKIRIGKYAAKFINSGEAVILDSGTTTLQIAKTLNEMSHLQDVTIITNDVNIASVLRSNRTITTIVTGGTLFHDSYMLNGQIANESLQQFSVDKAFIATPALNIEKGLTHFNELLITTKRNMIAAAAKKIVVTDHTKIGRRALYTFLPINKIDLLITDDQTDIKLIEEMYKNGIKRIESI</sequence>
<dbReference type="InterPro" id="IPR036388">
    <property type="entry name" value="WH-like_DNA-bd_sf"/>
</dbReference>
<evidence type="ECO:0000259" key="3">
    <source>
        <dbReference type="PROSITE" id="PS51000"/>
    </source>
</evidence>
<dbReference type="InterPro" id="IPR036390">
    <property type="entry name" value="WH_DNA-bd_sf"/>
</dbReference>
<dbReference type="PRINTS" id="PR00037">
    <property type="entry name" value="HTHLACR"/>
</dbReference>
<keyword evidence="1" id="KW-0805">Transcription regulation</keyword>
<dbReference type="PANTHER" id="PTHR30363:SF44">
    <property type="entry name" value="AGA OPERON TRANSCRIPTIONAL REPRESSOR-RELATED"/>
    <property type="match status" value="1"/>
</dbReference>
<dbReference type="Pfam" id="PF00455">
    <property type="entry name" value="DeoRC"/>
    <property type="match status" value="1"/>
</dbReference>
<dbReference type="SUPFAM" id="SSF100950">
    <property type="entry name" value="NagB/RpiA/CoA transferase-like"/>
    <property type="match status" value="1"/>
</dbReference>
<dbReference type="SMART" id="SM01134">
    <property type="entry name" value="DeoRC"/>
    <property type="match status" value="1"/>
</dbReference>
<dbReference type="RefSeq" id="WP_245630595.1">
    <property type="nucleotide sequence ID" value="NZ_BAAAXL010000049.1"/>
</dbReference>
<dbReference type="InterPro" id="IPR014036">
    <property type="entry name" value="DeoR-like_C"/>
</dbReference>
<comment type="caution">
    <text evidence="4">The sequence shown here is derived from an EMBL/GenBank/DDBJ whole genome shotgun (WGS) entry which is preliminary data.</text>
</comment>
<dbReference type="GO" id="GO:0003677">
    <property type="term" value="F:DNA binding"/>
    <property type="evidence" value="ECO:0007669"/>
    <property type="project" value="UniProtKB-KW"/>
</dbReference>
<dbReference type="SMART" id="SM00420">
    <property type="entry name" value="HTH_DEOR"/>
    <property type="match status" value="1"/>
</dbReference>
<dbReference type="Pfam" id="PF08220">
    <property type="entry name" value="HTH_DeoR"/>
    <property type="match status" value="1"/>
</dbReference>
<dbReference type="AlphaFoldDB" id="A0AAE4I2F5"/>
<name>A0AAE4I2F5_9ENTE</name>
<feature type="domain" description="HTH deoR-type" evidence="3">
    <location>
        <begin position="31"/>
        <end position="86"/>
    </location>
</feature>
<keyword evidence="2" id="KW-0804">Transcription</keyword>
<dbReference type="Proteomes" id="UP001180842">
    <property type="component" value="Unassembled WGS sequence"/>
</dbReference>
<accession>A0AAE4I2F5</accession>
<dbReference type="GO" id="GO:0003700">
    <property type="term" value="F:DNA-binding transcription factor activity"/>
    <property type="evidence" value="ECO:0007669"/>
    <property type="project" value="InterPro"/>
</dbReference>
<gene>
    <name evidence="4" type="ORF">P7H00_09220</name>
</gene>
<evidence type="ECO:0000256" key="2">
    <source>
        <dbReference type="ARBA" id="ARBA00023163"/>
    </source>
</evidence>
<dbReference type="InterPro" id="IPR037171">
    <property type="entry name" value="NagB/RpiA_transferase-like"/>
</dbReference>
<evidence type="ECO:0000256" key="1">
    <source>
        <dbReference type="ARBA" id="ARBA00023015"/>
    </source>
</evidence>
<dbReference type="SUPFAM" id="SSF46785">
    <property type="entry name" value="Winged helix' DNA-binding domain"/>
    <property type="match status" value="1"/>
</dbReference>
<dbReference type="PROSITE" id="PS51000">
    <property type="entry name" value="HTH_DEOR_2"/>
    <property type="match status" value="1"/>
</dbReference>
<organism evidence="4 5">
    <name type="scientific">Enterococcus pseudoavium</name>
    <dbReference type="NCBI Taxonomy" id="44007"/>
    <lineage>
        <taxon>Bacteria</taxon>
        <taxon>Bacillati</taxon>
        <taxon>Bacillota</taxon>
        <taxon>Bacilli</taxon>
        <taxon>Lactobacillales</taxon>
        <taxon>Enterococcaceae</taxon>
        <taxon>Enterococcus</taxon>
    </lineage>
</organism>
<dbReference type="InterPro" id="IPR050313">
    <property type="entry name" value="Carb_Metab_HTH_regulators"/>
</dbReference>